<protein>
    <submittedName>
        <fullName evidence="1">Uncharacterized protein</fullName>
    </submittedName>
</protein>
<organism evidence="1">
    <name type="scientific">Sesamum radiatum</name>
    <name type="common">Black benniseed</name>
    <dbReference type="NCBI Taxonomy" id="300843"/>
    <lineage>
        <taxon>Eukaryota</taxon>
        <taxon>Viridiplantae</taxon>
        <taxon>Streptophyta</taxon>
        <taxon>Embryophyta</taxon>
        <taxon>Tracheophyta</taxon>
        <taxon>Spermatophyta</taxon>
        <taxon>Magnoliopsida</taxon>
        <taxon>eudicotyledons</taxon>
        <taxon>Gunneridae</taxon>
        <taxon>Pentapetalae</taxon>
        <taxon>asterids</taxon>
        <taxon>lamiids</taxon>
        <taxon>Lamiales</taxon>
        <taxon>Pedaliaceae</taxon>
        <taxon>Sesamum</taxon>
    </lineage>
</organism>
<reference evidence="1" key="2">
    <citation type="journal article" date="2024" name="Plant">
        <title>Genomic evolution and insights into agronomic trait innovations of Sesamum species.</title>
        <authorList>
            <person name="Miao H."/>
            <person name="Wang L."/>
            <person name="Qu L."/>
            <person name="Liu H."/>
            <person name="Sun Y."/>
            <person name="Le M."/>
            <person name="Wang Q."/>
            <person name="Wei S."/>
            <person name="Zheng Y."/>
            <person name="Lin W."/>
            <person name="Duan Y."/>
            <person name="Cao H."/>
            <person name="Xiong S."/>
            <person name="Wang X."/>
            <person name="Wei L."/>
            <person name="Li C."/>
            <person name="Ma Q."/>
            <person name="Ju M."/>
            <person name="Zhao R."/>
            <person name="Li G."/>
            <person name="Mu C."/>
            <person name="Tian Q."/>
            <person name="Mei H."/>
            <person name="Zhang T."/>
            <person name="Gao T."/>
            <person name="Zhang H."/>
        </authorList>
    </citation>
    <scope>NUCLEOTIDE SEQUENCE</scope>
    <source>
        <strain evidence="1">G02</strain>
    </source>
</reference>
<name>A0AAW2R1J7_SESRA</name>
<proteinExistence type="predicted"/>
<comment type="caution">
    <text evidence="1">The sequence shown here is derived from an EMBL/GenBank/DDBJ whole genome shotgun (WGS) entry which is preliminary data.</text>
</comment>
<dbReference type="EMBL" id="JACGWJ010000014">
    <property type="protein sequence ID" value="KAL0373985.1"/>
    <property type="molecule type" value="Genomic_DNA"/>
</dbReference>
<evidence type="ECO:0000313" key="1">
    <source>
        <dbReference type="EMBL" id="KAL0373985.1"/>
    </source>
</evidence>
<dbReference type="AlphaFoldDB" id="A0AAW2R1J7"/>
<accession>A0AAW2R1J7</accession>
<reference evidence="1" key="1">
    <citation type="submission" date="2020-06" db="EMBL/GenBank/DDBJ databases">
        <authorList>
            <person name="Li T."/>
            <person name="Hu X."/>
            <person name="Zhang T."/>
            <person name="Song X."/>
            <person name="Zhang H."/>
            <person name="Dai N."/>
            <person name="Sheng W."/>
            <person name="Hou X."/>
            <person name="Wei L."/>
        </authorList>
    </citation>
    <scope>NUCLEOTIDE SEQUENCE</scope>
    <source>
        <strain evidence="1">G02</strain>
        <tissue evidence="1">Leaf</tissue>
    </source>
</reference>
<gene>
    <name evidence="1" type="ORF">Sradi_3314200</name>
</gene>
<sequence length="73" mass="7682">MQKQIFQKKKIAQPLSGVAQVAACKALYLQDAASSRSPRTATCCDCPTMGSRELAANSKPAATSRSGDHASQL</sequence>